<evidence type="ECO:0000256" key="4">
    <source>
        <dbReference type="ARBA" id="ARBA00023277"/>
    </source>
</evidence>
<keyword evidence="3" id="KW-0136">Cellulose degradation</keyword>
<evidence type="ECO:0000256" key="8">
    <source>
        <dbReference type="PIRSR" id="PIRSR617736-2"/>
    </source>
</evidence>
<evidence type="ECO:0000256" key="9">
    <source>
        <dbReference type="RuleBase" id="RU361175"/>
    </source>
</evidence>
<dbReference type="NCBIfam" id="TIGR03356">
    <property type="entry name" value="BGL"/>
    <property type="match status" value="1"/>
</dbReference>
<feature type="active site" description="Proton donor" evidence="7">
    <location>
        <position position="165"/>
    </location>
</feature>
<feature type="binding site" evidence="8">
    <location>
        <begin position="402"/>
        <end position="403"/>
    </location>
    <ligand>
        <name>substrate</name>
    </ligand>
</feature>
<sequence length="467" mass="53719">MSLNFPDNFLFGSATSSFQIEGHPHAKGAQPSIWNTFCKKKFAVKNGHNGTIACNHYELWEKDLEIIRRLNLDSYRFSVAWPRILPAGEGPPNEKGLDFYDQLTDRLLEYDVTPMLTLYHWDLPEHLQAKGGWAHPQSPDWFANYTRAVASRLADRVPLWVTFNEPWVFLHLGMVTGEHAPGYRDPAHAAMAWKHVLLAHSRSVETLRSCSESIEVGLACNISPFIPASSDEKDIEATSRMEAYHNRLFLDPWLKDSFPDVADHAFGRYTPAWTESERSEAATEIDFLGINYYSPNRIAHQSDTFLEVGIRPPKPPVTDMNWEIYPEGLYEVLEWAFERYGPLDLYVTENGCAYTDSVGNGIVKDNRRIHYFKNHLEQCSKAVSDGIPLKGYYAWSLLDNFEWSFGYEKRFGIVHVDFSTQQRIIKNSGYFYRDLITSVKEGKKELVPYEDPIIFDKHESSNQLQNE</sequence>
<comment type="caution">
    <text evidence="10">The sequence shown here is derived from an EMBL/GenBank/DDBJ whole genome shotgun (WGS) entry which is preliminary data.</text>
</comment>
<evidence type="ECO:0000256" key="6">
    <source>
        <dbReference type="ARBA" id="ARBA00023326"/>
    </source>
</evidence>
<gene>
    <name evidence="10" type="ORF">NATSA_00290</name>
</gene>
<dbReference type="EMBL" id="JAFIDN010000001">
    <property type="protein sequence ID" value="MBP3191090.1"/>
    <property type="molecule type" value="Genomic_DNA"/>
</dbReference>
<keyword evidence="5 9" id="KW-0326">Glycosidase</keyword>
<evidence type="ECO:0000256" key="3">
    <source>
        <dbReference type="ARBA" id="ARBA00023001"/>
    </source>
</evidence>
<dbReference type="EC" id="3.2.1.21" evidence="9"/>
<protein>
    <recommendedName>
        <fullName evidence="9">Beta-glucosidase</fullName>
        <ecNumber evidence="9">3.2.1.21</ecNumber>
    </recommendedName>
</protein>
<dbReference type="InterPro" id="IPR017853">
    <property type="entry name" value="GH"/>
</dbReference>
<dbReference type="InterPro" id="IPR017736">
    <property type="entry name" value="Glyco_hydro_1_beta-glucosidase"/>
</dbReference>
<dbReference type="GO" id="GO:0008422">
    <property type="term" value="F:beta-glucosidase activity"/>
    <property type="evidence" value="ECO:0007669"/>
    <property type="project" value="UniProtKB-EC"/>
</dbReference>
<dbReference type="Proteomes" id="UP000673975">
    <property type="component" value="Unassembled WGS sequence"/>
</dbReference>
<dbReference type="PANTHER" id="PTHR10353">
    <property type="entry name" value="GLYCOSYL HYDROLASE"/>
    <property type="match status" value="1"/>
</dbReference>
<evidence type="ECO:0000313" key="11">
    <source>
        <dbReference type="Proteomes" id="UP000673975"/>
    </source>
</evidence>
<dbReference type="RefSeq" id="WP_210509329.1">
    <property type="nucleotide sequence ID" value="NZ_JAFIDN010000001.1"/>
</dbReference>
<evidence type="ECO:0000256" key="5">
    <source>
        <dbReference type="ARBA" id="ARBA00023295"/>
    </source>
</evidence>
<dbReference type="FunFam" id="3.20.20.80:FF:000004">
    <property type="entry name" value="Beta-glucosidase 6-phospho-beta-glucosidase"/>
    <property type="match status" value="1"/>
</dbReference>
<accession>A0A8J7UT86</accession>
<dbReference type="Gene3D" id="3.20.20.80">
    <property type="entry name" value="Glycosidases"/>
    <property type="match status" value="1"/>
</dbReference>
<dbReference type="PANTHER" id="PTHR10353:SF36">
    <property type="entry name" value="LP05116P"/>
    <property type="match status" value="1"/>
</dbReference>
<dbReference type="InterPro" id="IPR001360">
    <property type="entry name" value="Glyco_hydro_1"/>
</dbReference>
<feature type="active site" description="Nucleophile" evidence="7">
    <location>
        <position position="349"/>
    </location>
</feature>
<keyword evidence="4" id="KW-0119">Carbohydrate metabolism</keyword>
<proteinExistence type="inferred from homology"/>
<dbReference type="PRINTS" id="PR00131">
    <property type="entry name" value="GLHYDRLASE1"/>
</dbReference>
<evidence type="ECO:0000256" key="1">
    <source>
        <dbReference type="ARBA" id="ARBA00010838"/>
    </source>
</evidence>
<comment type="similarity">
    <text evidence="1 9">Belongs to the glycosyl hydrolase 1 family.</text>
</comment>
<feature type="binding site" evidence="8">
    <location>
        <position position="19"/>
    </location>
    <ligand>
        <name>substrate</name>
    </ligand>
</feature>
<evidence type="ECO:0000256" key="7">
    <source>
        <dbReference type="PIRSR" id="PIRSR617736-1"/>
    </source>
</evidence>
<keyword evidence="6" id="KW-0624">Polysaccharide degradation</keyword>
<dbReference type="GO" id="GO:0005829">
    <property type="term" value="C:cytosol"/>
    <property type="evidence" value="ECO:0007669"/>
    <property type="project" value="TreeGrafter"/>
</dbReference>
<keyword evidence="2 9" id="KW-0378">Hydrolase</keyword>
<organism evidence="10 11">
    <name type="scientific">Natronogracilivirga saccharolytica</name>
    <dbReference type="NCBI Taxonomy" id="2812953"/>
    <lineage>
        <taxon>Bacteria</taxon>
        <taxon>Pseudomonadati</taxon>
        <taxon>Balneolota</taxon>
        <taxon>Balneolia</taxon>
        <taxon>Balneolales</taxon>
        <taxon>Cyclonatronaceae</taxon>
        <taxon>Natronogracilivirga</taxon>
    </lineage>
</organism>
<feature type="binding site" evidence="8">
    <location>
        <position position="395"/>
    </location>
    <ligand>
        <name>substrate</name>
    </ligand>
</feature>
<dbReference type="SUPFAM" id="SSF51445">
    <property type="entry name" value="(Trans)glycosidases"/>
    <property type="match status" value="1"/>
</dbReference>
<reference evidence="10" key="1">
    <citation type="submission" date="2021-02" db="EMBL/GenBank/DDBJ databases">
        <title>Natronogracilivirga saccharolytica gen. nov. sp. nov. a new anaerobic, haloalkiliphilic carbohydrate-fermenting bacterium from soda lake and proposing of Cyclonatronumiaceae fam. nov. in the phylum Balneolaeota.</title>
        <authorList>
            <person name="Zhilina T.N."/>
            <person name="Sorokin D.Y."/>
            <person name="Zavarzina D.G."/>
            <person name="Toshchakov S.V."/>
            <person name="Kublanov I.V."/>
        </authorList>
    </citation>
    <scope>NUCLEOTIDE SEQUENCE</scope>
    <source>
        <strain evidence="10">Z-1702</strain>
    </source>
</reference>
<evidence type="ECO:0000256" key="2">
    <source>
        <dbReference type="ARBA" id="ARBA00022801"/>
    </source>
</evidence>
<name>A0A8J7UT86_9BACT</name>
<feature type="binding site" evidence="8">
    <location>
        <position position="164"/>
    </location>
    <ligand>
        <name>substrate</name>
    </ligand>
</feature>
<dbReference type="Pfam" id="PF00232">
    <property type="entry name" value="Glyco_hydro_1"/>
    <property type="match status" value="1"/>
</dbReference>
<keyword evidence="11" id="KW-1185">Reference proteome</keyword>
<feature type="binding site" evidence="8">
    <location>
        <position position="293"/>
    </location>
    <ligand>
        <name>substrate</name>
    </ligand>
</feature>
<dbReference type="GO" id="GO:0030245">
    <property type="term" value="P:cellulose catabolic process"/>
    <property type="evidence" value="ECO:0007669"/>
    <property type="project" value="UniProtKB-KW"/>
</dbReference>
<comment type="catalytic activity">
    <reaction evidence="9">
        <text>Hydrolysis of terminal, non-reducing beta-D-glucosyl residues with release of beta-D-glucose.</text>
        <dbReference type="EC" id="3.2.1.21"/>
    </reaction>
</comment>
<evidence type="ECO:0000313" key="10">
    <source>
        <dbReference type="EMBL" id="MBP3191090.1"/>
    </source>
</evidence>
<dbReference type="AlphaFoldDB" id="A0A8J7UT86"/>
<feature type="binding site" evidence="8">
    <location>
        <position position="120"/>
    </location>
    <ligand>
        <name>substrate</name>
    </ligand>
</feature>